<dbReference type="PROSITE" id="PS51379">
    <property type="entry name" value="4FE4S_FER_2"/>
    <property type="match status" value="4"/>
</dbReference>
<sequence>MAKEVEKHIVVLGGGAAGIAAALALNDLGFRVSLVEKQSHLLGTIGQLDKQFPNDACGFCQLRSRIEPGSSELCLRHDLGAEGLDIYNLSTLWNVEKAKGDRLKLYFNAEPAYIKPELCVRCRLCEDVCPVEVPDDFNLLGKRKAAYIRYPMAIPSTWVIDGSNCTRCGECVKVCPTDCIDMGMQPEEFSIEADAVVISTGFSLIDPSYLTELGERFPNVVTSLELERILSCFGPTQGELKRPSDGSTPDKIAFIFCAGSRDRLHPYCSSACCMYGAKEVRMLKERYPDAEITIFYMDRRDFGKPYYSYMEETDVRWVPCRPAKVEEAQDNNLIVHYESEDGKFHKEEFDLLTLVVGQEGRADDFAELFELETTEGFIKIKEGTEIETANPRVFAIGSAGGPKDLPDSITEAQAAAGRIASILGISKKSAVPSKSVEPFPKVGIVFDPCGETGLNQDEIKTFFSSKGIPAVFINYTETEQGLDELEQFIKEKEVGRLVVAGPSPNKAERLLKERVQKLGWHPAQLELLDFREYVIWGFEDQSRVNEAALSLALAHAEKLRLLSFEQTEPQLLIGRALVVGGGATGLWAAKHFADFGASVTLIEKTEQPGGQASKLTRTLEGFEAKPFLDELIKKVKKSKKIELLTDITLDRIEGEFGKFTCYLKRGEEELIRGAAIILFATGAEEYEPKEGEFGWGLEGVISERDFAGRISQGETENLKSVVMIQCVGSRNEEHPYCSRVCCRRALANAIALKEADPKAEVTILARDVMTWGLSEIYYLKARELGVNFIRYEKDSPPEVSQRDGKLVVSVYDRLLEATVELTANNVVLANGITASTPPILYNDKPIAFDKFGFFAEVNPKFRPTELEADGFFAAGLAKGPKRLSEALTEASAAVAKALVFLRREKLEPKYYVARTNTRRCAFCGICIDACPNKARVMDEELESARVIESICQGCGVCASACPSQAAHLLTLESDQAFAMIDVLAAQQERGVDE</sequence>
<dbReference type="InterPro" id="IPR017900">
    <property type="entry name" value="4Fe4S_Fe_S_CS"/>
</dbReference>
<evidence type="ECO:0000256" key="8">
    <source>
        <dbReference type="ARBA" id="ARBA00023014"/>
    </source>
</evidence>
<evidence type="ECO:0000256" key="6">
    <source>
        <dbReference type="ARBA" id="ARBA00023002"/>
    </source>
</evidence>
<dbReference type="InterPro" id="IPR023753">
    <property type="entry name" value="FAD/NAD-binding_dom"/>
</dbReference>
<name>A0A532V2T3_UNCT6</name>
<feature type="domain" description="4Fe-4S ferredoxin-type" evidence="9">
    <location>
        <begin position="942"/>
        <end position="971"/>
    </location>
</feature>
<evidence type="ECO:0000313" key="10">
    <source>
        <dbReference type="EMBL" id="TKJ41442.1"/>
    </source>
</evidence>
<dbReference type="EMBL" id="NJBO01000013">
    <property type="protein sequence ID" value="TKJ41442.1"/>
    <property type="molecule type" value="Genomic_DNA"/>
</dbReference>
<comment type="caution">
    <text evidence="10">The sequence shown here is derived from an EMBL/GenBank/DDBJ whole genome shotgun (WGS) entry which is preliminary data.</text>
</comment>
<dbReference type="Pfam" id="PF12838">
    <property type="entry name" value="Fer4_7"/>
    <property type="match status" value="1"/>
</dbReference>
<evidence type="ECO:0000256" key="1">
    <source>
        <dbReference type="ARBA" id="ARBA00001974"/>
    </source>
</evidence>
<dbReference type="GO" id="GO:0016491">
    <property type="term" value="F:oxidoreductase activity"/>
    <property type="evidence" value="ECO:0007669"/>
    <property type="project" value="UniProtKB-KW"/>
</dbReference>
<evidence type="ECO:0000256" key="7">
    <source>
        <dbReference type="ARBA" id="ARBA00023004"/>
    </source>
</evidence>
<keyword evidence="4" id="KW-0479">Metal-binding</keyword>
<dbReference type="Pfam" id="PF13187">
    <property type="entry name" value="Fer4_9"/>
    <property type="match status" value="1"/>
</dbReference>
<feature type="domain" description="4Fe-4S ferredoxin-type" evidence="9">
    <location>
        <begin position="911"/>
        <end position="940"/>
    </location>
</feature>
<dbReference type="PROSITE" id="PS00198">
    <property type="entry name" value="4FE4S_FER_1"/>
    <property type="match status" value="3"/>
</dbReference>
<keyword evidence="5" id="KW-0274">FAD</keyword>
<dbReference type="GO" id="GO:0051539">
    <property type="term" value="F:4 iron, 4 sulfur cluster binding"/>
    <property type="evidence" value="ECO:0007669"/>
    <property type="project" value="UniProtKB-KW"/>
</dbReference>
<dbReference type="AlphaFoldDB" id="A0A532V2T3"/>
<reference evidence="10 11" key="1">
    <citation type="submission" date="2017-06" db="EMBL/GenBank/DDBJ databases">
        <title>Novel microbial phyla capable of carbon fixation and sulfur reduction in deep-sea sediments.</title>
        <authorList>
            <person name="Huang J."/>
            <person name="Baker B."/>
            <person name="Wang Y."/>
        </authorList>
    </citation>
    <scope>NUCLEOTIDE SEQUENCE [LARGE SCALE GENOMIC DNA]</scope>
    <source>
        <strain evidence="10">B3_TA06</strain>
    </source>
</reference>
<dbReference type="Gene3D" id="3.30.70.20">
    <property type="match status" value="2"/>
</dbReference>
<dbReference type="Pfam" id="PF13450">
    <property type="entry name" value="NAD_binding_8"/>
    <property type="match status" value="1"/>
</dbReference>
<dbReference type="Gene3D" id="3.50.50.60">
    <property type="entry name" value="FAD/NAD(P)-binding domain"/>
    <property type="match status" value="3"/>
</dbReference>
<evidence type="ECO:0000256" key="3">
    <source>
        <dbReference type="ARBA" id="ARBA00022485"/>
    </source>
</evidence>
<keyword evidence="5" id="KW-0285">Flavoprotein</keyword>
<keyword evidence="3" id="KW-0004">4Fe-4S</keyword>
<dbReference type="SUPFAM" id="SSF54862">
    <property type="entry name" value="4Fe-4S ferredoxins"/>
    <property type="match status" value="2"/>
</dbReference>
<organism evidence="10 11">
    <name type="scientific">candidate division TA06 bacterium B3_TA06</name>
    <dbReference type="NCBI Taxonomy" id="2012487"/>
    <lineage>
        <taxon>Bacteria</taxon>
        <taxon>Bacteria division TA06</taxon>
    </lineage>
</organism>
<protein>
    <recommendedName>
        <fullName evidence="9">4Fe-4S ferredoxin-type domain-containing protein</fullName>
    </recommendedName>
</protein>
<dbReference type="SUPFAM" id="SSF51905">
    <property type="entry name" value="FAD/NAD(P)-binding domain"/>
    <property type="match status" value="2"/>
</dbReference>
<feature type="domain" description="4Fe-4S ferredoxin-type" evidence="9">
    <location>
        <begin position="110"/>
        <end position="139"/>
    </location>
</feature>
<accession>A0A532V2T3</accession>
<proteinExistence type="inferred from homology"/>
<evidence type="ECO:0000313" key="11">
    <source>
        <dbReference type="Proteomes" id="UP000317778"/>
    </source>
</evidence>
<dbReference type="GO" id="GO:0046872">
    <property type="term" value="F:metal ion binding"/>
    <property type="evidence" value="ECO:0007669"/>
    <property type="project" value="UniProtKB-KW"/>
</dbReference>
<dbReference type="PANTHER" id="PTHR43498:SF1">
    <property type="entry name" value="COB--COM HETERODISULFIDE REDUCTASE IRON-SULFUR SUBUNIT A"/>
    <property type="match status" value="1"/>
</dbReference>
<keyword evidence="7" id="KW-0408">Iron</keyword>
<comment type="cofactor">
    <cofactor evidence="1">
        <name>FAD</name>
        <dbReference type="ChEBI" id="CHEBI:57692"/>
    </cofactor>
</comment>
<evidence type="ECO:0000256" key="5">
    <source>
        <dbReference type="ARBA" id="ARBA00022827"/>
    </source>
</evidence>
<evidence type="ECO:0000256" key="4">
    <source>
        <dbReference type="ARBA" id="ARBA00022723"/>
    </source>
</evidence>
<dbReference type="Proteomes" id="UP000317778">
    <property type="component" value="Unassembled WGS sequence"/>
</dbReference>
<keyword evidence="8" id="KW-0411">Iron-sulfur</keyword>
<evidence type="ECO:0000256" key="2">
    <source>
        <dbReference type="ARBA" id="ARBA00006561"/>
    </source>
</evidence>
<feature type="domain" description="4Fe-4S ferredoxin-type" evidence="9">
    <location>
        <begin position="156"/>
        <end position="185"/>
    </location>
</feature>
<dbReference type="InterPro" id="IPR017896">
    <property type="entry name" value="4Fe4S_Fe-S-bd"/>
</dbReference>
<dbReference type="InterPro" id="IPR036188">
    <property type="entry name" value="FAD/NAD-bd_sf"/>
</dbReference>
<dbReference type="InterPro" id="IPR039650">
    <property type="entry name" value="HdrA-like"/>
</dbReference>
<gene>
    <name evidence="10" type="ORF">CEE36_08290</name>
</gene>
<keyword evidence="6" id="KW-0560">Oxidoreductase</keyword>
<dbReference type="PANTHER" id="PTHR43498">
    <property type="entry name" value="FERREDOXIN:COB-COM HETERODISULFIDE REDUCTASE SUBUNIT A"/>
    <property type="match status" value="1"/>
</dbReference>
<dbReference type="Pfam" id="PF07992">
    <property type="entry name" value="Pyr_redox_2"/>
    <property type="match status" value="1"/>
</dbReference>
<comment type="similarity">
    <text evidence="2">Belongs to the HdrA family.</text>
</comment>
<evidence type="ECO:0000259" key="9">
    <source>
        <dbReference type="PROSITE" id="PS51379"/>
    </source>
</evidence>